<sequence length="97" mass="11269">MTVTMRVVKRGKVVEEKIFPGKSIDRVLDYFGKNNIAPDMTKDFEQWVIRSEEGETGYICIDDAEVSVIENITQFEAKYTVDYEEKIEHGLYRLLAD</sequence>
<dbReference type="RefSeq" id="WP_036159128.1">
    <property type="nucleotide sequence ID" value="NZ_BCVX01000007.1"/>
</dbReference>
<accession>A0A0A3IBA2</accession>
<organism evidence="1 2">
    <name type="scientific">Lysinibacillus odysseyi 34hs-1 = NBRC 100172</name>
    <dbReference type="NCBI Taxonomy" id="1220589"/>
    <lineage>
        <taxon>Bacteria</taxon>
        <taxon>Bacillati</taxon>
        <taxon>Bacillota</taxon>
        <taxon>Bacilli</taxon>
        <taxon>Bacillales</taxon>
        <taxon>Bacillaceae</taxon>
        <taxon>Lysinibacillus</taxon>
    </lineage>
</organism>
<dbReference type="Proteomes" id="UP000030437">
    <property type="component" value="Unassembled WGS sequence"/>
</dbReference>
<protein>
    <submittedName>
        <fullName evidence="1">Uncharacterized protein</fullName>
    </submittedName>
</protein>
<dbReference type="AlphaFoldDB" id="A0A0A3IBA2"/>
<keyword evidence="2" id="KW-1185">Reference proteome</keyword>
<comment type="caution">
    <text evidence="1">The sequence shown here is derived from an EMBL/GenBank/DDBJ whole genome shotgun (WGS) entry which is preliminary data.</text>
</comment>
<proteinExistence type="predicted"/>
<reference evidence="1 2" key="1">
    <citation type="submission" date="2014-02" db="EMBL/GenBank/DDBJ databases">
        <title>Draft genome sequence of Lysinibacillus odysseyi NBRC 100172.</title>
        <authorList>
            <person name="Zhang F."/>
            <person name="Wang G."/>
            <person name="Zhang L."/>
        </authorList>
    </citation>
    <scope>NUCLEOTIDE SEQUENCE [LARGE SCALE GENOMIC DNA]</scope>
    <source>
        <strain evidence="1 2">NBRC 100172</strain>
    </source>
</reference>
<gene>
    <name evidence="1" type="ORF">CD32_22180</name>
</gene>
<evidence type="ECO:0000313" key="2">
    <source>
        <dbReference type="Proteomes" id="UP000030437"/>
    </source>
</evidence>
<dbReference type="EMBL" id="JPVP01000060">
    <property type="protein sequence ID" value="KGR82004.1"/>
    <property type="molecule type" value="Genomic_DNA"/>
</dbReference>
<evidence type="ECO:0000313" key="1">
    <source>
        <dbReference type="EMBL" id="KGR82004.1"/>
    </source>
</evidence>
<name>A0A0A3IBA2_9BACI</name>